<dbReference type="Proteomes" id="UP000582837">
    <property type="component" value="Unassembled WGS sequence"/>
</dbReference>
<comment type="caution">
    <text evidence="1">The sequence shown here is derived from an EMBL/GenBank/DDBJ whole genome shotgun (WGS) entry which is preliminary data.</text>
</comment>
<sequence length="186" mass="21041">MNDDEFTEPDPMDDDAESEVDAFLRELQRDREENGEREVLIEVVSESLDEDGYTYTPNPEGAGLSLSIHGKHAVYTIFFFANEDSRVLRSYVRCPFLVPEEQRAPMAEALTRANYGLPLGNFEMDYSDGEVRFKTSVDVEGGRLVPLMVRNMLGASLAVCDRYYPAFMRVMHAGDEPADAIERVEI</sequence>
<dbReference type="AlphaFoldDB" id="A0A841H4A9"/>
<accession>A0A841H4A9</accession>
<dbReference type="EMBL" id="JACHIA010000018">
    <property type="protein sequence ID" value="MBB6072824.1"/>
    <property type="molecule type" value="Genomic_DNA"/>
</dbReference>
<reference evidence="1 2" key="1">
    <citation type="submission" date="2020-08" db="EMBL/GenBank/DDBJ databases">
        <title>Genomic Encyclopedia of Type Strains, Phase IV (KMG-IV): sequencing the most valuable type-strain genomes for metagenomic binning, comparative biology and taxonomic classification.</title>
        <authorList>
            <person name="Goeker M."/>
        </authorList>
    </citation>
    <scope>NUCLEOTIDE SEQUENCE [LARGE SCALE GENOMIC DNA]</scope>
    <source>
        <strain evidence="1 2">DSM 29007</strain>
    </source>
</reference>
<evidence type="ECO:0008006" key="3">
    <source>
        <dbReference type="Google" id="ProtNLM"/>
    </source>
</evidence>
<dbReference type="InterPro" id="IPR019660">
    <property type="entry name" value="Put_sensory_transdc_reg_YbjN"/>
</dbReference>
<name>A0A841H4A9_9BACT</name>
<protein>
    <recommendedName>
        <fullName evidence="3">YbjN domain-containing protein</fullName>
    </recommendedName>
</protein>
<dbReference type="CDD" id="cd17033">
    <property type="entry name" value="DR1245-like"/>
    <property type="match status" value="1"/>
</dbReference>
<proteinExistence type="predicted"/>
<keyword evidence="2" id="KW-1185">Reference proteome</keyword>
<evidence type="ECO:0000313" key="1">
    <source>
        <dbReference type="EMBL" id="MBB6072824.1"/>
    </source>
</evidence>
<evidence type="ECO:0000313" key="2">
    <source>
        <dbReference type="Proteomes" id="UP000582837"/>
    </source>
</evidence>
<organism evidence="1 2">
    <name type="scientific">Longimicrobium terrae</name>
    <dbReference type="NCBI Taxonomy" id="1639882"/>
    <lineage>
        <taxon>Bacteria</taxon>
        <taxon>Pseudomonadati</taxon>
        <taxon>Gemmatimonadota</taxon>
        <taxon>Longimicrobiia</taxon>
        <taxon>Longimicrobiales</taxon>
        <taxon>Longimicrobiaceae</taxon>
        <taxon>Longimicrobium</taxon>
    </lineage>
</organism>
<gene>
    <name evidence="1" type="ORF">HNQ61_004488</name>
</gene>
<dbReference type="Pfam" id="PF10722">
    <property type="entry name" value="YbjN"/>
    <property type="match status" value="1"/>
</dbReference>
<dbReference type="RefSeq" id="WP_170035454.1">
    <property type="nucleotide sequence ID" value="NZ_JABDTL010000001.1"/>
</dbReference>